<dbReference type="AlphaFoldDB" id="A0A0F8WNA7"/>
<evidence type="ECO:0000313" key="1">
    <source>
        <dbReference type="EMBL" id="KKK58183.1"/>
    </source>
</evidence>
<protein>
    <submittedName>
        <fullName evidence="1">Uncharacterized protein</fullName>
    </submittedName>
</protein>
<name>A0A0F8WNA7_9ZZZZ</name>
<accession>A0A0F8WNA7</accession>
<organism evidence="1">
    <name type="scientific">marine sediment metagenome</name>
    <dbReference type="NCBI Taxonomy" id="412755"/>
    <lineage>
        <taxon>unclassified sequences</taxon>
        <taxon>metagenomes</taxon>
        <taxon>ecological metagenomes</taxon>
    </lineage>
</organism>
<reference evidence="1" key="1">
    <citation type="journal article" date="2015" name="Nature">
        <title>Complex archaea that bridge the gap between prokaryotes and eukaryotes.</title>
        <authorList>
            <person name="Spang A."/>
            <person name="Saw J.H."/>
            <person name="Jorgensen S.L."/>
            <person name="Zaremba-Niedzwiedzka K."/>
            <person name="Martijn J."/>
            <person name="Lind A.E."/>
            <person name="van Eijk R."/>
            <person name="Schleper C."/>
            <person name="Guy L."/>
            <person name="Ettema T.J."/>
        </authorList>
    </citation>
    <scope>NUCLEOTIDE SEQUENCE</scope>
</reference>
<gene>
    <name evidence="1" type="ORF">LCGC14_3046960</name>
</gene>
<sequence>MKDEGFIGTHWRTALDTNDYIEVHLANETDISNFTLRHLLLSAIGSPI</sequence>
<proteinExistence type="predicted"/>
<comment type="caution">
    <text evidence="1">The sequence shown here is derived from an EMBL/GenBank/DDBJ whole genome shotgun (WGS) entry which is preliminary data.</text>
</comment>
<dbReference type="EMBL" id="LAZR01064106">
    <property type="protein sequence ID" value="KKK58183.1"/>
    <property type="molecule type" value="Genomic_DNA"/>
</dbReference>